<comment type="caution">
    <text evidence="3">The sequence shown here is derived from an EMBL/GenBank/DDBJ whole genome shotgun (WGS) entry which is preliminary data.</text>
</comment>
<dbReference type="RefSeq" id="WP_380059956.1">
    <property type="nucleotide sequence ID" value="NZ_JBHSEI010000001.1"/>
</dbReference>
<keyword evidence="2" id="KW-0812">Transmembrane</keyword>
<feature type="compositionally biased region" description="Low complexity" evidence="1">
    <location>
        <begin position="192"/>
        <end position="204"/>
    </location>
</feature>
<reference evidence="4" key="1">
    <citation type="journal article" date="2019" name="Int. J. Syst. Evol. Microbiol.">
        <title>The Global Catalogue of Microorganisms (GCM) 10K type strain sequencing project: providing services to taxonomists for standard genome sequencing and annotation.</title>
        <authorList>
            <consortium name="The Broad Institute Genomics Platform"/>
            <consortium name="The Broad Institute Genome Sequencing Center for Infectious Disease"/>
            <person name="Wu L."/>
            <person name="Ma J."/>
        </authorList>
    </citation>
    <scope>NUCLEOTIDE SEQUENCE [LARGE SCALE GENOMIC DNA]</scope>
    <source>
        <strain evidence="4">CCUG 55995</strain>
    </source>
</reference>
<name>A0ABV9I3K6_9DEIO</name>
<feature type="transmembrane region" description="Helical" evidence="2">
    <location>
        <begin position="83"/>
        <end position="102"/>
    </location>
</feature>
<accession>A0ABV9I3K6</accession>
<gene>
    <name evidence="3" type="ORF">ACFO0D_01040</name>
</gene>
<organism evidence="3 4">
    <name type="scientific">Deinococcus hohokamensis</name>
    <dbReference type="NCBI Taxonomy" id="309883"/>
    <lineage>
        <taxon>Bacteria</taxon>
        <taxon>Thermotogati</taxon>
        <taxon>Deinococcota</taxon>
        <taxon>Deinococci</taxon>
        <taxon>Deinococcales</taxon>
        <taxon>Deinococcaceae</taxon>
        <taxon>Deinococcus</taxon>
    </lineage>
</organism>
<proteinExistence type="predicted"/>
<feature type="region of interest" description="Disordered" evidence="1">
    <location>
        <begin position="192"/>
        <end position="216"/>
    </location>
</feature>
<dbReference type="Proteomes" id="UP001595952">
    <property type="component" value="Unassembled WGS sequence"/>
</dbReference>
<evidence type="ECO:0008006" key="5">
    <source>
        <dbReference type="Google" id="ProtNLM"/>
    </source>
</evidence>
<keyword evidence="2" id="KW-0472">Membrane</keyword>
<protein>
    <recommendedName>
        <fullName evidence="5">Permease</fullName>
    </recommendedName>
</protein>
<keyword evidence="4" id="KW-1185">Reference proteome</keyword>
<evidence type="ECO:0000313" key="3">
    <source>
        <dbReference type="EMBL" id="MFC4636914.1"/>
    </source>
</evidence>
<feature type="transmembrane region" description="Helical" evidence="2">
    <location>
        <begin position="16"/>
        <end position="37"/>
    </location>
</feature>
<evidence type="ECO:0000256" key="2">
    <source>
        <dbReference type="SAM" id="Phobius"/>
    </source>
</evidence>
<feature type="transmembrane region" description="Helical" evidence="2">
    <location>
        <begin position="49"/>
        <end position="77"/>
    </location>
</feature>
<keyword evidence="2" id="KW-1133">Transmembrane helix</keyword>
<feature type="transmembrane region" description="Helical" evidence="2">
    <location>
        <begin position="148"/>
        <end position="169"/>
    </location>
</feature>
<dbReference type="EMBL" id="JBHSEI010000001">
    <property type="protein sequence ID" value="MFC4636914.1"/>
    <property type="molecule type" value="Genomic_DNA"/>
</dbReference>
<evidence type="ECO:0000256" key="1">
    <source>
        <dbReference type="SAM" id="MobiDB-lite"/>
    </source>
</evidence>
<evidence type="ECO:0000313" key="4">
    <source>
        <dbReference type="Proteomes" id="UP001595952"/>
    </source>
</evidence>
<sequence length="216" mass="22805">MTAVPMNADARIRARFFGFLRLFTGLALLGSLAYLLWNHGEWPAMLMAWVLLVLLADEMGGWFGYLGLLLGALPFVAPGEPPAQWHVIVPLVGGALMALLLVKHSGGPLVLPFAGLLFAGTLLATGRFGLKIDPQLTLPANAQFQRTALVAMLLGLAFSFVRQVAAAVMRRRARQRARQGATRVLLAAPAGTAASQGAALAGDAVNSTPNDKTPGK</sequence>
<feature type="transmembrane region" description="Helical" evidence="2">
    <location>
        <begin position="109"/>
        <end position="128"/>
    </location>
</feature>
<feature type="compositionally biased region" description="Polar residues" evidence="1">
    <location>
        <begin position="205"/>
        <end position="216"/>
    </location>
</feature>